<evidence type="ECO:0000256" key="1">
    <source>
        <dbReference type="SAM" id="Phobius"/>
    </source>
</evidence>
<dbReference type="Proteomes" id="UP001161325">
    <property type="component" value="Unassembled WGS sequence"/>
</dbReference>
<dbReference type="AlphaFoldDB" id="A0AA37V0C1"/>
<gene>
    <name evidence="2" type="ORF">rosag_06730</name>
</gene>
<name>A0AA37V0C1_9BACT</name>
<reference evidence="2" key="1">
    <citation type="submission" date="2022-08" db="EMBL/GenBank/DDBJ databases">
        <title>Draft genome sequencing of Roseisolibacter agri AW1220.</title>
        <authorList>
            <person name="Tobiishi Y."/>
            <person name="Tonouchi A."/>
        </authorList>
    </citation>
    <scope>NUCLEOTIDE SEQUENCE</scope>
    <source>
        <strain evidence="2">AW1220</strain>
    </source>
</reference>
<evidence type="ECO:0000313" key="3">
    <source>
        <dbReference type="Proteomes" id="UP001161325"/>
    </source>
</evidence>
<protein>
    <submittedName>
        <fullName evidence="2">Uncharacterized protein</fullName>
    </submittedName>
</protein>
<feature type="transmembrane region" description="Helical" evidence="1">
    <location>
        <begin position="6"/>
        <end position="24"/>
    </location>
</feature>
<dbReference type="RefSeq" id="WP_284348608.1">
    <property type="nucleotide sequence ID" value="NZ_BRXS01000001.1"/>
</dbReference>
<keyword evidence="3" id="KW-1185">Reference proteome</keyword>
<keyword evidence="1" id="KW-0472">Membrane</keyword>
<sequence length="104" mass="10956">MTLLEALVALVILGLAATGFLEGFRAGGRTAREAADWSAAVAAAEVTLEGALLDAPPPDSLARWQPRVAREPWTGATRGRLDVVSATVTLPDGGELTLHRLVRR</sequence>
<accession>A0AA37V0C1</accession>
<dbReference type="EMBL" id="BRXS01000001">
    <property type="protein sequence ID" value="GLC24160.1"/>
    <property type="molecule type" value="Genomic_DNA"/>
</dbReference>
<evidence type="ECO:0000313" key="2">
    <source>
        <dbReference type="EMBL" id="GLC24160.1"/>
    </source>
</evidence>
<proteinExistence type="predicted"/>
<comment type="caution">
    <text evidence="2">The sequence shown here is derived from an EMBL/GenBank/DDBJ whole genome shotgun (WGS) entry which is preliminary data.</text>
</comment>
<organism evidence="2 3">
    <name type="scientific">Roseisolibacter agri</name>
    <dbReference type="NCBI Taxonomy" id="2014610"/>
    <lineage>
        <taxon>Bacteria</taxon>
        <taxon>Pseudomonadati</taxon>
        <taxon>Gemmatimonadota</taxon>
        <taxon>Gemmatimonadia</taxon>
        <taxon>Gemmatimonadales</taxon>
        <taxon>Gemmatimonadaceae</taxon>
        <taxon>Roseisolibacter</taxon>
    </lineage>
</organism>
<keyword evidence="1" id="KW-1133">Transmembrane helix</keyword>
<keyword evidence="1" id="KW-0812">Transmembrane</keyword>